<dbReference type="GO" id="GO:0019290">
    <property type="term" value="P:siderophore biosynthetic process"/>
    <property type="evidence" value="ECO:0007669"/>
    <property type="project" value="InterPro"/>
</dbReference>
<dbReference type="InterPro" id="IPR036291">
    <property type="entry name" value="NAD(P)-bd_dom_sf"/>
</dbReference>
<dbReference type="SUPFAM" id="SSF51735">
    <property type="entry name" value="NAD(P)-binding Rossmann-fold domains"/>
    <property type="match status" value="1"/>
</dbReference>
<gene>
    <name evidence="2" type="ORF">SAMN04487992_10837</name>
</gene>
<name>A0A1G7IU65_9FLAO</name>
<dbReference type="Gene3D" id="3.40.50.720">
    <property type="entry name" value="NAD(P)-binding Rossmann-like Domain"/>
    <property type="match status" value="1"/>
</dbReference>
<dbReference type="eggNOG" id="COG4221">
    <property type="taxonomic scope" value="Bacteria"/>
</dbReference>
<proteinExistence type="inferred from homology"/>
<organism evidence="2 3">
    <name type="scientific">Cellulophaga baltica</name>
    <dbReference type="NCBI Taxonomy" id="76594"/>
    <lineage>
        <taxon>Bacteria</taxon>
        <taxon>Pseudomonadati</taxon>
        <taxon>Bacteroidota</taxon>
        <taxon>Flavobacteriia</taxon>
        <taxon>Flavobacteriales</taxon>
        <taxon>Flavobacteriaceae</taxon>
        <taxon>Cellulophaga</taxon>
    </lineage>
</organism>
<dbReference type="Proteomes" id="UP000182114">
    <property type="component" value="Unassembled WGS sequence"/>
</dbReference>
<comment type="similarity">
    <text evidence="1">Belongs to the short-chain dehydrogenases/reductases (SDR) family.</text>
</comment>
<evidence type="ECO:0000313" key="3">
    <source>
        <dbReference type="Proteomes" id="UP000182114"/>
    </source>
</evidence>
<reference evidence="3" key="1">
    <citation type="submission" date="2016-10" db="EMBL/GenBank/DDBJ databases">
        <authorList>
            <person name="Varghese N."/>
            <person name="Submissions S."/>
        </authorList>
    </citation>
    <scope>NUCLEOTIDE SEQUENCE [LARGE SCALE GENOMIC DNA]</scope>
    <source>
        <strain evidence="3">DSM 24729</strain>
    </source>
</reference>
<dbReference type="Pfam" id="PF00106">
    <property type="entry name" value="adh_short"/>
    <property type="match status" value="1"/>
</dbReference>
<dbReference type="GO" id="GO:0008667">
    <property type="term" value="F:2,3-dihydro-2,3-dihydroxybenzoate dehydrogenase activity"/>
    <property type="evidence" value="ECO:0007669"/>
    <property type="project" value="InterPro"/>
</dbReference>
<accession>A0A1G7IU65</accession>
<dbReference type="InterPro" id="IPR003560">
    <property type="entry name" value="DHB_DH"/>
</dbReference>
<dbReference type="PANTHER" id="PTHR42879:SF2">
    <property type="entry name" value="3-OXOACYL-[ACYL-CARRIER-PROTEIN] REDUCTASE FABG"/>
    <property type="match status" value="1"/>
</dbReference>
<dbReference type="PRINTS" id="PR01397">
    <property type="entry name" value="DHBDHDRGNASE"/>
</dbReference>
<evidence type="ECO:0000313" key="2">
    <source>
        <dbReference type="EMBL" id="SDF16282.1"/>
    </source>
</evidence>
<dbReference type="EMBL" id="FNBD01000008">
    <property type="protein sequence ID" value="SDF16282.1"/>
    <property type="molecule type" value="Genomic_DNA"/>
</dbReference>
<protein>
    <submittedName>
        <fullName evidence="2">Short chain dehydrogenase</fullName>
    </submittedName>
</protein>
<dbReference type="AlphaFoldDB" id="A0A1G7IU65"/>
<dbReference type="InterPro" id="IPR002347">
    <property type="entry name" value="SDR_fam"/>
</dbReference>
<dbReference type="PANTHER" id="PTHR42879">
    <property type="entry name" value="3-OXOACYL-(ACYL-CARRIER-PROTEIN) REDUCTASE"/>
    <property type="match status" value="1"/>
</dbReference>
<evidence type="ECO:0000256" key="1">
    <source>
        <dbReference type="ARBA" id="ARBA00006484"/>
    </source>
</evidence>
<sequence length="122" mass="12976">MNDLKNKKAIITGGGRGLGKATALAFAKEGIDVAITGRNEKVLKETVSEIKALGANAIYAVFDVGDHEEVKKSIKGIIEELGTIDILVNNAGIAAFGSFNDMPAEEWSAIIQTNVMGMYYVT</sequence>
<dbReference type="InterPro" id="IPR050259">
    <property type="entry name" value="SDR"/>
</dbReference>
<keyword evidence="3" id="KW-1185">Reference proteome</keyword>